<feature type="region of interest" description="Disordered" evidence="1">
    <location>
        <begin position="82"/>
        <end position="105"/>
    </location>
</feature>
<dbReference type="Proteomes" id="UP001565243">
    <property type="component" value="Unassembled WGS sequence"/>
</dbReference>
<evidence type="ECO:0000313" key="3">
    <source>
        <dbReference type="EMBL" id="MEY8772081.1"/>
    </source>
</evidence>
<evidence type="ECO:0000256" key="2">
    <source>
        <dbReference type="SAM" id="Phobius"/>
    </source>
</evidence>
<accession>A0ABV4EB90</accession>
<organism evidence="3 4">
    <name type="scientific">Erwinia aeris</name>
    <dbReference type="NCBI Taxonomy" id="3239803"/>
    <lineage>
        <taxon>Bacteria</taxon>
        <taxon>Pseudomonadati</taxon>
        <taxon>Pseudomonadota</taxon>
        <taxon>Gammaproteobacteria</taxon>
        <taxon>Enterobacterales</taxon>
        <taxon>Erwiniaceae</taxon>
        <taxon>Erwinia</taxon>
    </lineage>
</organism>
<gene>
    <name evidence="3" type="ORF">AB6T85_16890</name>
</gene>
<keyword evidence="4" id="KW-1185">Reference proteome</keyword>
<sequence length="105" mass="11763">MLFNKCEAGSRQVRPGFVCFFAVALSVNLNKINHLYFYGWFGIHFSGSFVSFFVDFIKGVRLSYLYKAAHNKNISSILANARESSSPCEPDAYPSGSPELLRLKA</sequence>
<keyword evidence="2" id="KW-0812">Transmembrane</keyword>
<dbReference type="RefSeq" id="WP_301250590.1">
    <property type="nucleotide sequence ID" value="NZ_JBGFFX010000011.1"/>
</dbReference>
<comment type="caution">
    <text evidence="3">The sequence shown here is derived from an EMBL/GenBank/DDBJ whole genome shotgun (WGS) entry which is preliminary data.</text>
</comment>
<evidence type="ECO:0000256" key="1">
    <source>
        <dbReference type="SAM" id="MobiDB-lite"/>
    </source>
</evidence>
<dbReference type="EMBL" id="JBGFFX010000011">
    <property type="protein sequence ID" value="MEY8772081.1"/>
    <property type="molecule type" value="Genomic_DNA"/>
</dbReference>
<proteinExistence type="predicted"/>
<name>A0ABV4EB90_9GAMM</name>
<reference evidence="3 4" key="1">
    <citation type="submission" date="2024-07" db="EMBL/GenBank/DDBJ databases">
        <authorList>
            <person name="Hebao G."/>
        </authorList>
    </citation>
    <scope>NUCLEOTIDE SEQUENCE [LARGE SCALE GENOMIC DNA]</scope>
    <source>
        <strain evidence="3 4">ACCC 02193</strain>
    </source>
</reference>
<feature type="transmembrane region" description="Helical" evidence="2">
    <location>
        <begin position="12"/>
        <end position="29"/>
    </location>
</feature>
<feature type="transmembrane region" description="Helical" evidence="2">
    <location>
        <begin position="35"/>
        <end position="57"/>
    </location>
</feature>
<evidence type="ECO:0000313" key="4">
    <source>
        <dbReference type="Proteomes" id="UP001565243"/>
    </source>
</evidence>
<keyword evidence="2" id="KW-1133">Transmembrane helix</keyword>
<protein>
    <submittedName>
        <fullName evidence="3">Uncharacterized protein</fullName>
    </submittedName>
</protein>
<keyword evidence="2" id="KW-0472">Membrane</keyword>